<evidence type="ECO:0000313" key="2">
    <source>
        <dbReference type="Proteomes" id="UP000284731"/>
    </source>
</evidence>
<name>A0A412PD27_9FIRM</name>
<gene>
    <name evidence="1" type="ORF">DWX20_08275</name>
</gene>
<accession>A0A412PD27</accession>
<reference evidence="1 2" key="1">
    <citation type="submission" date="2018-08" db="EMBL/GenBank/DDBJ databases">
        <title>A genome reference for cultivated species of the human gut microbiota.</title>
        <authorList>
            <person name="Zou Y."/>
            <person name="Xue W."/>
            <person name="Luo G."/>
        </authorList>
    </citation>
    <scope>NUCLEOTIDE SEQUENCE [LARGE SCALE GENOMIC DNA]</scope>
    <source>
        <strain evidence="1 2">AF18-46</strain>
    </source>
</reference>
<dbReference type="EMBL" id="QRWX01000003">
    <property type="protein sequence ID" value="RGT55137.1"/>
    <property type="molecule type" value="Genomic_DNA"/>
</dbReference>
<dbReference type="RefSeq" id="WP_118765152.1">
    <property type="nucleotide sequence ID" value="NZ_CABJCF010000003.1"/>
</dbReference>
<dbReference type="AlphaFoldDB" id="A0A412PD27"/>
<comment type="caution">
    <text evidence="1">The sequence shown here is derived from an EMBL/GenBank/DDBJ whole genome shotgun (WGS) entry which is preliminary data.</text>
</comment>
<organism evidence="1 2">
    <name type="scientific">Solobacterium moorei</name>
    <dbReference type="NCBI Taxonomy" id="102148"/>
    <lineage>
        <taxon>Bacteria</taxon>
        <taxon>Bacillati</taxon>
        <taxon>Bacillota</taxon>
        <taxon>Erysipelotrichia</taxon>
        <taxon>Erysipelotrichales</taxon>
        <taxon>Erysipelotrichaceae</taxon>
        <taxon>Solobacterium</taxon>
    </lineage>
</organism>
<protein>
    <submittedName>
        <fullName evidence="1">Uncharacterized protein</fullName>
    </submittedName>
</protein>
<proteinExistence type="predicted"/>
<dbReference type="Proteomes" id="UP000284731">
    <property type="component" value="Unassembled WGS sequence"/>
</dbReference>
<evidence type="ECO:0000313" key="1">
    <source>
        <dbReference type="EMBL" id="RGT55137.1"/>
    </source>
</evidence>
<sequence length="176" mass="20138">MKKEELLTLWKGKKWENSIGGIYFVSHKFESELHFNFTGYTEEDISSIPYCFMEKLANEINVLDQKAHQIVKDKCSHASTETLDLTDVPLDHNNCNAAVASGYQVGNAPDNQFSFYAKDDNVSKLKLTNVIFDISGCYNVFSLGYYVGEFPAGELYFLVKFDDDFQPDSELIYEIY</sequence>